<keyword evidence="2" id="KW-0378">Hydrolase</keyword>
<evidence type="ECO:0000256" key="3">
    <source>
        <dbReference type="ARBA" id="ARBA00022806"/>
    </source>
</evidence>
<evidence type="ECO:0000256" key="1">
    <source>
        <dbReference type="ARBA" id="ARBA00022741"/>
    </source>
</evidence>
<proteinExistence type="predicted"/>
<keyword evidence="3" id="KW-0347">Helicase</keyword>
<accession>A0ABX7YX63</accession>
<evidence type="ECO:0000313" key="6">
    <source>
        <dbReference type="EMBL" id="QUN06916.1"/>
    </source>
</evidence>
<evidence type="ECO:0000313" key="7">
    <source>
        <dbReference type="Proteomes" id="UP000679575"/>
    </source>
</evidence>
<sequence>MKSDIAPLFYLLEKPNKELVLSRLNHDKKLEILNCASHFLVLENGVYEHCSKEVYIDDALIAYSDLVCFSPNFKSKIESSIVSLFDSDFNNNDSNFKIFDKSIEPQNFSYKNKLNKESNYNVRRNFLGKKKPSKEQQSAIDICENGLVVNSFAGTGKTVLASYIVEKLGHDKTIYTSFLKENSIEAKERVTKNSFTQDSLAYCHALEKSPFKSNFNPKNQNKKSESNSVQMILGLPRKLDIGKNTLKSYAISSIVQDTVANFCNSIDDIVLPRHVPIQVSNDKSIELITGWARNYWDFLLSNSRDNKHVIKFHHLMKFWSLRPDIQLPQEISNIIIDEAQDTNGAFYQILKNHSDRNIIVIGDRHQQLFKWRGAVNTMSLFDLPRQSLTLSRRFGEEIAIGANKLLSLHSEPPENKIRSLDNIKSEIIFYQDGDVFPEHIGAILTRTRAEIISIAKNELENGHAISVKTEFNSVKYLCRNIVALANGKI</sequence>
<dbReference type="RefSeq" id="WP_212595922.1">
    <property type="nucleotide sequence ID" value="NZ_CP073587.1"/>
</dbReference>
<name>A0ABX7YX63_9GAMM</name>
<gene>
    <name evidence="6" type="ORF">KDN34_05590</name>
</gene>
<feature type="domain" description="UvrD-like helicase ATP-binding" evidence="5">
    <location>
        <begin position="134"/>
        <end position="377"/>
    </location>
</feature>
<evidence type="ECO:0000256" key="2">
    <source>
        <dbReference type="ARBA" id="ARBA00022801"/>
    </source>
</evidence>
<protein>
    <submittedName>
        <fullName evidence="6">UvrD-helicase domain-containing protein</fullName>
    </submittedName>
</protein>
<dbReference type="PANTHER" id="PTHR11070:SF30">
    <property type="entry name" value="F-BOX DNA HELICASE 1"/>
    <property type="match status" value="1"/>
</dbReference>
<keyword evidence="4" id="KW-0067">ATP-binding</keyword>
<reference evidence="6 7" key="1">
    <citation type="submission" date="2021-04" db="EMBL/GenBank/DDBJ databases">
        <title>Novel species identification of genus Shewanella.</title>
        <authorList>
            <person name="Liu G."/>
        </authorList>
    </citation>
    <scope>NUCLEOTIDE SEQUENCE [LARGE SCALE GENOMIC DNA]</scope>
    <source>
        <strain evidence="6 7">FJAT-54481</strain>
    </source>
</reference>
<dbReference type="InterPro" id="IPR014016">
    <property type="entry name" value="UvrD-like_ATP-bd"/>
</dbReference>
<dbReference type="Gene3D" id="3.40.50.300">
    <property type="entry name" value="P-loop containing nucleotide triphosphate hydrolases"/>
    <property type="match status" value="1"/>
</dbReference>
<keyword evidence="1" id="KW-0547">Nucleotide-binding</keyword>
<evidence type="ECO:0000256" key="4">
    <source>
        <dbReference type="ARBA" id="ARBA00022840"/>
    </source>
</evidence>
<dbReference type="InterPro" id="IPR027417">
    <property type="entry name" value="P-loop_NTPase"/>
</dbReference>
<dbReference type="InterPro" id="IPR000212">
    <property type="entry name" value="DNA_helicase_UvrD/REP"/>
</dbReference>
<dbReference type="SUPFAM" id="SSF52540">
    <property type="entry name" value="P-loop containing nucleoside triphosphate hydrolases"/>
    <property type="match status" value="1"/>
</dbReference>
<keyword evidence="7" id="KW-1185">Reference proteome</keyword>
<dbReference type="PANTHER" id="PTHR11070">
    <property type="entry name" value="UVRD / RECB / PCRA DNA HELICASE FAMILY MEMBER"/>
    <property type="match status" value="1"/>
</dbReference>
<dbReference type="Pfam" id="PF00580">
    <property type="entry name" value="UvrD-helicase"/>
    <property type="match status" value="1"/>
</dbReference>
<organism evidence="6 7">
    <name type="scientific">Shewanella yunxiaonensis</name>
    <dbReference type="NCBI Taxonomy" id="2829809"/>
    <lineage>
        <taxon>Bacteria</taxon>
        <taxon>Pseudomonadati</taxon>
        <taxon>Pseudomonadota</taxon>
        <taxon>Gammaproteobacteria</taxon>
        <taxon>Alteromonadales</taxon>
        <taxon>Shewanellaceae</taxon>
        <taxon>Shewanella</taxon>
    </lineage>
</organism>
<dbReference type="Proteomes" id="UP000679575">
    <property type="component" value="Chromosome"/>
</dbReference>
<evidence type="ECO:0000259" key="5">
    <source>
        <dbReference type="Pfam" id="PF00580"/>
    </source>
</evidence>
<dbReference type="EMBL" id="CP073587">
    <property type="protein sequence ID" value="QUN06916.1"/>
    <property type="molecule type" value="Genomic_DNA"/>
</dbReference>